<protein>
    <submittedName>
        <fullName evidence="1">Uncharacterized protein</fullName>
    </submittedName>
</protein>
<proteinExistence type="predicted"/>
<evidence type="ECO:0000313" key="1">
    <source>
        <dbReference type="EMBL" id="ADU03083.1"/>
    </source>
</evidence>
<keyword evidence="1" id="KW-0614">Plasmid</keyword>
<accession>E7CGE4</accession>
<name>E7CGE4_BACTU</name>
<geneLocation type="plasmid" evidence="1">
    <name>pBMB0558</name>
</geneLocation>
<dbReference type="EMBL" id="HM037272">
    <property type="protein sequence ID" value="ADU03083.1"/>
    <property type="molecule type" value="Genomic_DNA"/>
</dbReference>
<gene>
    <name evidence="1" type="ORF">pBMB0558_00085</name>
</gene>
<dbReference type="AlphaFoldDB" id="E7CGE4"/>
<sequence length="113" mass="13264">MARDYLDGKFTLNEYLPREKIESINMTLFEEEREYVDYSVELETIMENADFSSESIESVIKIKQGMQSMEDNKTEIAKNVELANNIDDIEKLLSQDIKDIEKDIDEELNFLVQ</sequence>
<reference evidence="1" key="1">
    <citation type="journal article" date="2010" name="J. Biol. Chem.">
        <title>Genome-wide Screening Reveals the Genetic Determinants of an Antibiotic Insecticide in Bacillus thuringiensis.</title>
        <authorList>
            <person name="Liu X.Y."/>
            <person name="Ruan L.F."/>
            <person name="Hu Z.F."/>
            <person name="Peng D.H."/>
            <person name="Cao S.Y."/>
            <person name="Yu Z.N."/>
            <person name="Liu Y."/>
            <person name="Zheng J.S."/>
            <person name="Sun M."/>
        </authorList>
    </citation>
    <scope>NUCLEOTIDE SEQUENCE</scope>
    <source>
        <strain evidence="1">CT-43</strain>
        <plasmid evidence="1">pBMB0558</plasmid>
    </source>
</reference>
<organism evidence="1">
    <name type="scientific">Bacillus thuringiensis serovar chinensis CT-43</name>
    <dbReference type="NCBI Taxonomy" id="541229"/>
    <lineage>
        <taxon>Bacteria</taxon>
        <taxon>Bacillati</taxon>
        <taxon>Bacillota</taxon>
        <taxon>Bacilli</taxon>
        <taxon>Bacillales</taxon>
        <taxon>Bacillaceae</taxon>
        <taxon>Bacillus</taxon>
        <taxon>Bacillus cereus group</taxon>
    </lineage>
</organism>